<keyword evidence="5" id="KW-1185">Reference proteome</keyword>
<evidence type="ECO:0000259" key="3">
    <source>
        <dbReference type="PROSITE" id="PS50011"/>
    </source>
</evidence>
<dbReference type="PANTHER" id="PTHR48014:SF21">
    <property type="entry name" value="SERINE_THREONINE-PROTEIN KINASE FRAY2"/>
    <property type="match status" value="1"/>
</dbReference>
<organism evidence="4 5">
    <name type="scientific">Coccomyxa viridis</name>
    <dbReference type="NCBI Taxonomy" id="1274662"/>
    <lineage>
        <taxon>Eukaryota</taxon>
        <taxon>Viridiplantae</taxon>
        <taxon>Chlorophyta</taxon>
        <taxon>core chlorophytes</taxon>
        <taxon>Trebouxiophyceae</taxon>
        <taxon>Trebouxiophyceae incertae sedis</taxon>
        <taxon>Coccomyxaceae</taxon>
        <taxon>Coccomyxa</taxon>
    </lineage>
</organism>
<dbReference type="InterPro" id="IPR011009">
    <property type="entry name" value="Kinase-like_dom_sf"/>
</dbReference>
<feature type="region of interest" description="Disordered" evidence="2">
    <location>
        <begin position="394"/>
        <end position="428"/>
    </location>
</feature>
<feature type="compositionally biased region" description="Low complexity" evidence="2">
    <location>
        <begin position="562"/>
        <end position="572"/>
    </location>
</feature>
<protein>
    <submittedName>
        <fullName evidence="4">G2082 protein</fullName>
    </submittedName>
</protein>
<comment type="similarity">
    <text evidence="1">Belongs to the protein kinase superfamily. STE Ser/Thr protein kinase family. STE20 subfamily.</text>
</comment>
<dbReference type="InterPro" id="IPR047173">
    <property type="entry name" value="STRAD_A/B-like"/>
</dbReference>
<dbReference type="PANTHER" id="PTHR48014">
    <property type="entry name" value="SERINE/THREONINE-PROTEIN KINASE FRAY2"/>
    <property type="match status" value="1"/>
</dbReference>
<dbReference type="InterPro" id="IPR000719">
    <property type="entry name" value="Prot_kinase_dom"/>
</dbReference>
<name>A0ABP1FJK3_9CHLO</name>
<feature type="domain" description="Protein kinase" evidence="3">
    <location>
        <begin position="29"/>
        <end position="375"/>
    </location>
</feature>
<evidence type="ECO:0000313" key="4">
    <source>
        <dbReference type="EMBL" id="CAL5220126.1"/>
    </source>
</evidence>
<dbReference type="Pfam" id="PF00069">
    <property type="entry name" value="Pkinase"/>
    <property type="match status" value="2"/>
</dbReference>
<proteinExistence type="inferred from homology"/>
<feature type="compositionally biased region" description="Basic and acidic residues" evidence="2">
    <location>
        <begin position="621"/>
        <end position="638"/>
    </location>
</feature>
<gene>
    <name evidence="4" type="primary">g2082</name>
    <name evidence="4" type="ORF">VP750_LOCUS1785</name>
</gene>
<dbReference type="SUPFAM" id="SSF56112">
    <property type="entry name" value="Protein kinase-like (PK-like)"/>
    <property type="match status" value="1"/>
</dbReference>
<dbReference type="Proteomes" id="UP001497392">
    <property type="component" value="Unassembled WGS sequence"/>
</dbReference>
<dbReference type="Gene3D" id="1.10.510.10">
    <property type="entry name" value="Transferase(Phosphotransferase) domain 1"/>
    <property type="match status" value="1"/>
</dbReference>
<evidence type="ECO:0000313" key="5">
    <source>
        <dbReference type="Proteomes" id="UP001497392"/>
    </source>
</evidence>
<comment type="caution">
    <text evidence="4">The sequence shown here is derived from an EMBL/GenBank/DDBJ whole genome shotgun (WGS) entry which is preliminary data.</text>
</comment>
<evidence type="ECO:0000256" key="1">
    <source>
        <dbReference type="ARBA" id="ARBA00008874"/>
    </source>
</evidence>
<accession>A0ABP1FJK3</accession>
<dbReference type="SMART" id="SM00220">
    <property type="entry name" value="S_TKc"/>
    <property type="match status" value="1"/>
</dbReference>
<feature type="region of interest" description="Disordered" evidence="2">
    <location>
        <begin position="201"/>
        <end position="230"/>
    </location>
</feature>
<dbReference type="Gene3D" id="3.30.200.20">
    <property type="entry name" value="Phosphorylase Kinase, domain 1"/>
    <property type="match status" value="1"/>
</dbReference>
<feature type="region of interest" description="Disordered" evidence="2">
    <location>
        <begin position="553"/>
        <end position="646"/>
    </location>
</feature>
<reference evidence="4 5" key="1">
    <citation type="submission" date="2024-06" db="EMBL/GenBank/DDBJ databases">
        <authorList>
            <person name="Kraege A."/>
            <person name="Thomma B."/>
        </authorList>
    </citation>
    <scope>NUCLEOTIDE SEQUENCE [LARGE SCALE GENOMIC DNA]</scope>
</reference>
<dbReference type="EMBL" id="CAXHTA020000003">
    <property type="protein sequence ID" value="CAL5220126.1"/>
    <property type="molecule type" value="Genomic_DNA"/>
</dbReference>
<sequence>MDRRGTSFKGSTPWDLDNDYPADGSAYEIDDSYPAKEGATAKVYKGYCPVKNSTVAIKMVDLDKYEGKTDLDQLSQEASVMRNYRHYNILPLFCSFVHGHHLWLVMPWISGGTLAEIVQARFPEGMEEDLIATIAKDVLQGLEYMHGDGSMHRDLKSGNLLVADSGHILLADFGACAILEREAAAPGLATALHPNEDCSNHSSGSFSSVPGGYADGATPVHSPSPVGGSIMLTEVPEDSASSWSAAGTPMGGRSVSSSASASNWGRYLSRNTFIGTPHYIAPEVMHVEVEGYTQSADIWAFGIIMLELATGQVPRKGMGFVSLVMQTVHGDVPSLADAATKRTYSKAMHDFTARCLDKNPSARMTPGELLKHPFLERSRDNVYLAHRLLGAAPQQQLRATRRSSDSLAPESEGSSPSTTAHLPPKADKSWLGRMRSTKNLKPSASQGVIPIWQIKWVVYVTGRRYCICYQLDHAFREARILINDVEILRKAYKALERMFWHTDTYNLTLEEPQLKALHGKKLMINVRAGSGCLDGFAKLDGTEIESPACISTRADMSPCPPSMKSLSPMSSYKKIDSQAPLPSPFIGMQESSSQADLAPTQHTDKEAGPQPQLLPRSTSTPDHKVEDTPDHPAEEQLRRVLHRIKV</sequence>
<evidence type="ECO:0000256" key="2">
    <source>
        <dbReference type="SAM" id="MobiDB-lite"/>
    </source>
</evidence>
<dbReference type="PROSITE" id="PS50011">
    <property type="entry name" value="PROTEIN_KINASE_DOM"/>
    <property type="match status" value="1"/>
</dbReference>